<evidence type="ECO:0000256" key="1">
    <source>
        <dbReference type="SAM" id="MobiDB-lite"/>
    </source>
</evidence>
<gene>
    <name evidence="2" type="ORF">NP233_g9806</name>
</gene>
<name>A0AAD5YQH9_9AGAR</name>
<feature type="compositionally biased region" description="Polar residues" evidence="1">
    <location>
        <begin position="216"/>
        <end position="247"/>
    </location>
</feature>
<organism evidence="2 3">
    <name type="scientific">Leucocoprinus birnbaumii</name>
    <dbReference type="NCBI Taxonomy" id="56174"/>
    <lineage>
        <taxon>Eukaryota</taxon>
        <taxon>Fungi</taxon>
        <taxon>Dikarya</taxon>
        <taxon>Basidiomycota</taxon>
        <taxon>Agaricomycotina</taxon>
        <taxon>Agaricomycetes</taxon>
        <taxon>Agaricomycetidae</taxon>
        <taxon>Agaricales</taxon>
        <taxon>Agaricineae</taxon>
        <taxon>Agaricaceae</taxon>
        <taxon>Leucocoprinus</taxon>
    </lineage>
</organism>
<dbReference type="AlphaFoldDB" id="A0AAD5YQH9"/>
<comment type="caution">
    <text evidence="2">The sequence shown here is derived from an EMBL/GenBank/DDBJ whole genome shotgun (WGS) entry which is preliminary data.</text>
</comment>
<sequence length="247" mass="27343">MNAVIGKAGKKLFAKHMEQYAPADPLYETYMSEKGQEKRRQRAMPPGLSKRDARILKSVRKRAHYLDKGFNLCGFRFGWTFWIGLVPVVGDVTNFSLNHYLIIRKSKQADIPEWLFHRMELHNIISTGVGFVPMVGDVAMAVYKPNSRNAALLEEFLRIRGEEYLKQNPQEGGRLVGNHGSGWRGMGWLKGQGLSRKDAEQIKPGAGMTADEDAITSGNVANSSSAPGTGRITPSSGVNHAVSTSRK</sequence>
<accession>A0AAD5YQH9</accession>
<evidence type="ECO:0000313" key="3">
    <source>
        <dbReference type="Proteomes" id="UP001213000"/>
    </source>
</evidence>
<protein>
    <submittedName>
        <fullName evidence="2">Uncharacterized protein</fullName>
    </submittedName>
</protein>
<dbReference type="PANTHER" id="PTHR35519">
    <property type="entry name" value="MEMBRANE PROTEINS"/>
    <property type="match status" value="1"/>
</dbReference>
<evidence type="ECO:0000313" key="2">
    <source>
        <dbReference type="EMBL" id="KAJ3562068.1"/>
    </source>
</evidence>
<dbReference type="InterPro" id="IPR025187">
    <property type="entry name" value="DUF4112"/>
</dbReference>
<keyword evidence="3" id="KW-1185">Reference proteome</keyword>
<reference evidence="2" key="1">
    <citation type="submission" date="2022-07" db="EMBL/GenBank/DDBJ databases">
        <title>Genome Sequence of Leucocoprinus birnbaumii.</title>
        <authorList>
            <person name="Buettner E."/>
        </authorList>
    </citation>
    <scope>NUCLEOTIDE SEQUENCE</scope>
    <source>
        <strain evidence="2">VT141</strain>
    </source>
</reference>
<dbReference type="Proteomes" id="UP001213000">
    <property type="component" value="Unassembled WGS sequence"/>
</dbReference>
<feature type="region of interest" description="Disordered" evidence="1">
    <location>
        <begin position="208"/>
        <end position="247"/>
    </location>
</feature>
<proteinExistence type="predicted"/>
<dbReference type="EMBL" id="JANIEX010000917">
    <property type="protein sequence ID" value="KAJ3562068.1"/>
    <property type="molecule type" value="Genomic_DNA"/>
</dbReference>
<dbReference type="Pfam" id="PF13430">
    <property type="entry name" value="DUF4112"/>
    <property type="match status" value="1"/>
</dbReference>
<dbReference type="PANTHER" id="PTHR35519:SF2">
    <property type="entry name" value="PH DOMAIN PROTEIN"/>
    <property type="match status" value="1"/>
</dbReference>